<dbReference type="PANTHER" id="PTHR44846:SF1">
    <property type="entry name" value="MANNOSYL-D-GLYCERATE TRANSPORT_METABOLISM SYSTEM REPRESSOR MNGR-RELATED"/>
    <property type="match status" value="1"/>
</dbReference>
<keyword evidence="6" id="KW-1185">Reference proteome</keyword>
<dbReference type="PATRIC" id="fig|742727.4.peg.3377"/>
<dbReference type="InterPro" id="IPR036388">
    <property type="entry name" value="WH-like_DNA-bd_sf"/>
</dbReference>
<dbReference type="HOGENOM" id="CLU_063236_2_3_10"/>
<evidence type="ECO:0000313" key="5">
    <source>
        <dbReference type="EMBL" id="EKU89867.1"/>
    </source>
</evidence>
<dbReference type="InterPro" id="IPR050679">
    <property type="entry name" value="Bact_HTH_transcr_reg"/>
</dbReference>
<keyword evidence="2" id="KW-0238">DNA-binding</keyword>
<comment type="caution">
    <text evidence="5">The sequence shown here is derived from an EMBL/GenBank/DDBJ whole genome shotgun (WGS) entry which is preliminary data.</text>
</comment>
<dbReference type="Proteomes" id="UP000009872">
    <property type="component" value="Unassembled WGS sequence"/>
</dbReference>
<accession>K9EG51</accession>
<dbReference type="SMART" id="SM00866">
    <property type="entry name" value="UTRA"/>
    <property type="match status" value="1"/>
</dbReference>
<evidence type="ECO:0000259" key="4">
    <source>
        <dbReference type="PROSITE" id="PS50949"/>
    </source>
</evidence>
<dbReference type="eggNOG" id="COG2188">
    <property type="taxonomic scope" value="Bacteria"/>
</dbReference>
<dbReference type="InterPro" id="IPR000524">
    <property type="entry name" value="Tscrpt_reg_HTH_GntR"/>
</dbReference>
<evidence type="ECO:0000256" key="2">
    <source>
        <dbReference type="ARBA" id="ARBA00023125"/>
    </source>
</evidence>
<dbReference type="InterPro" id="IPR036390">
    <property type="entry name" value="WH_DNA-bd_sf"/>
</dbReference>
<dbReference type="SUPFAM" id="SSF64288">
    <property type="entry name" value="Chorismate lyase-like"/>
    <property type="match status" value="1"/>
</dbReference>
<dbReference type="InterPro" id="IPR028978">
    <property type="entry name" value="Chorismate_lyase_/UTRA_dom_sf"/>
</dbReference>
<dbReference type="PRINTS" id="PR00035">
    <property type="entry name" value="HTHGNTR"/>
</dbReference>
<evidence type="ECO:0000256" key="3">
    <source>
        <dbReference type="ARBA" id="ARBA00023163"/>
    </source>
</evidence>
<dbReference type="SMART" id="SM00345">
    <property type="entry name" value="HTH_GNTR"/>
    <property type="match status" value="1"/>
</dbReference>
<feature type="domain" description="HTH gntR-type" evidence="4">
    <location>
        <begin position="21"/>
        <end position="89"/>
    </location>
</feature>
<protein>
    <recommendedName>
        <fullName evidence="4">HTH gntR-type domain-containing protein</fullName>
    </recommendedName>
</protein>
<dbReference type="InterPro" id="IPR011663">
    <property type="entry name" value="UTRA"/>
</dbReference>
<dbReference type="STRING" id="742727.HMPREF9447_03305"/>
<sequence length="254" mass="29456">MRYQRTKEQRMSMKLDPNSEKPLHIQAEEVLRKLIESEEYKNGKLLPNEVLLSEQLNISRNTLRQAINKLVFEGLLVRKKGHGTRAVKKGIVGGVKNWLSFSQEMKMLGIEIKNFELHVSFKKPSEEICTFFKIDPEKGTKCMVLERVRGNKEYPFVSFISYFNPNIPLTGDEDFAQPLYGILENKYNIIVKTSKEEVTARLAGEFIAEKLDIKSSDPILIRKRFVYDVNGTPIEYNIGYYRADSFTYTIEAER</sequence>
<dbReference type="PROSITE" id="PS50949">
    <property type="entry name" value="HTH_GNTR"/>
    <property type="match status" value="1"/>
</dbReference>
<dbReference type="Gene3D" id="1.10.10.10">
    <property type="entry name" value="Winged helix-like DNA-binding domain superfamily/Winged helix DNA-binding domain"/>
    <property type="match status" value="1"/>
</dbReference>
<dbReference type="SUPFAM" id="SSF46785">
    <property type="entry name" value="Winged helix' DNA-binding domain"/>
    <property type="match status" value="1"/>
</dbReference>
<proteinExistence type="predicted"/>
<dbReference type="PANTHER" id="PTHR44846">
    <property type="entry name" value="MANNOSYL-D-GLYCERATE TRANSPORT/METABOLISM SYSTEM REPRESSOR MNGR-RELATED"/>
    <property type="match status" value="1"/>
</dbReference>
<name>K9EG51_9BACE</name>
<dbReference type="GO" id="GO:0003700">
    <property type="term" value="F:DNA-binding transcription factor activity"/>
    <property type="evidence" value="ECO:0007669"/>
    <property type="project" value="InterPro"/>
</dbReference>
<dbReference type="CDD" id="cd07377">
    <property type="entry name" value="WHTH_GntR"/>
    <property type="match status" value="1"/>
</dbReference>
<keyword evidence="3" id="KW-0804">Transcription</keyword>
<keyword evidence="1" id="KW-0805">Transcription regulation</keyword>
<reference evidence="5 6" key="1">
    <citation type="submission" date="2012-09" db="EMBL/GenBank/DDBJ databases">
        <title>The Genome Sequence of Bacteroides oleiciplenus YIT 12058.</title>
        <authorList>
            <consortium name="The Broad Institute Genome Sequencing Platform"/>
            <person name="Earl A."/>
            <person name="Ward D."/>
            <person name="Feldgarden M."/>
            <person name="Gevers D."/>
            <person name="Morotomi M."/>
            <person name="Walker B."/>
            <person name="Young S.K."/>
            <person name="Zeng Q."/>
            <person name="Gargeya S."/>
            <person name="Fitzgerald M."/>
            <person name="Haas B."/>
            <person name="Abouelleil A."/>
            <person name="Alvarado L."/>
            <person name="Arachchi H.M."/>
            <person name="Berlin A.M."/>
            <person name="Chapman S.B."/>
            <person name="Goldberg J."/>
            <person name="Griggs A."/>
            <person name="Gujja S."/>
            <person name="Hansen M."/>
            <person name="Howarth C."/>
            <person name="Imamovic A."/>
            <person name="Larimer J."/>
            <person name="McCowen C."/>
            <person name="Montmayeur A."/>
            <person name="Murphy C."/>
            <person name="Neiman D."/>
            <person name="Pearson M."/>
            <person name="Priest M."/>
            <person name="Roberts A."/>
            <person name="Saif S."/>
            <person name="Shea T."/>
            <person name="Sisk P."/>
            <person name="Sykes S."/>
            <person name="Wortman J."/>
            <person name="Nusbaum C."/>
            <person name="Birren B."/>
        </authorList>
    </citation>
    <scope>NUCLEOTIDE SEQUENCE [LARGE SCALE GENOMIC DNA]</scope>
    <source>
        <strain evidence="5 6">YIT 12058</strain>
    </source>
</reference>
<organism evidence="5 6">
    <name type="scientific">Bacteroides oleiciplenus YIT 12058</name>
    <dbReference type="NCBI Taxonomy" id="742727"/>
    <lineage>
        <taxon>Bacteria</taxon>
        <taxon>Pseudomonadati</taxon>
        <taxon>Bacteroidota</taxon>
        <taxon>Bacteroidia</taxon>
        <taxon>Bacteroidales</taxon>
        <taxon>Bacteroidaceae</taxon>
        <taxon>Bacteroides</taxon>
    </lineage>
</organism>
<dbReference type="Pfam" id="PF00392">
    <property type="entry name" value="GntR"/>
    <property type="match status" value="1"/>
</dbReference>
<dbReference type="Gene3D" id="3.40.1410.10">
    <property type="entry name" value="Chorismate lyase-like"/>
    <property type="match status" value="1"/>
</dbReference>
<dbReference type="GO" id="GO:0003677">
    <property type="term" value="F:DNA binding"/>
    <property type="evidence" value="ECO:0007669"/>
    <property type="project" value="UniProtKB-KW"/>
</dbReference>
<dbReference type="GO" id="GO:0045892">
    <property type="term" value="P:negative regulation of DNA-templated transcription"/>
    <property type="evidence" value="ECO:0007669"/>
    <property type="project" value="TreeGrafter"/>
</dbReference>
<dbReference type="Pfam" id="PF07702">
    <property type="entry name" value="UTRA"/>
    <property type="match status" value="1"/>
</dbReference>
<evidence type="ECO:0000256" key="1">
    <source>
        <dbReference type="ARBA" id="ARBA00023015"/>
    </source>
</evidence>
<dbReference type="EMBL" id="ADLF01000013">
    <property type="protein sequence ID" value="EKU89867.1"/>
    <property type="molecule type" value="Genomic_DNA"/>
</dbReference>
<dbReference type="AlphaFoldDB" id="K9EG51"/>
<evidence type="ECO:0000313" key="6">
    <source>
        <dbReference type="Proteomes" id="UP000009872"/>
    </source>
</evidence>
<gene>
    <name evidence="5" type="ORF">HMPREF9447_03305</name>
</gene>